<name>A0ABZ1WLM3_9ACTN</name>
<reference evidence="1 2" key="1">
    <citation type="submission" date="2022-10" db="EMBL/GenBank/DDBJ databases">
        <title>The complete genomes of actinobacterial strains from the NBC collection.</title>
        <authorList>
            <person name="Joergensen T.S."/>
            <person name="Alvarez Arevalo M."/>
            <person name="Sterndorff E.B."/>
            <person name="Faurdal D."/>
            <person name="Vuksanovic O."/>
            <person name="Mourched A.-S."/>
            <person name="Charusanti P."/>
            <person name="Shaw S."/>
            <person name="Blin K."/>
            <person name="Weber T."/>
        </authorList>
    </citation>
    <scope>NUCLEOTIDE SEQUENCE [LARGE SCALE GENOMIC DNA]</scope>
    <source>
        <strain evidence="1 2">NBC_01247</strain>
        <plasmid evidence="1 2">unnamed1</plasmid>
    </source>
</reference>
<keyword evidence="1" id="KW-0614">Plasmid</keyword>
<keyword evidence="2" id="KW-1185">Reference proteome</keyword>
<geneLocation type="plasmid" evidence="1 2">
    <name>unnamed1</name>
</geneLocation>
<proteinExistence type="predicted"/>
<evidence type="ECO:0000313" key="2">
    <source>
        <dbReference type="Proteomes" id="UP001432014"/>
    </source>
</evidence>
<sequence>MHVSPEPITTLEEAAQEREKLLDFFARGLCCAVAHGASADLAEPGEDALAQAKVLADDYLAAYEEWLVQLAARNAEEDPQ</sequence>
<protein>
    <submittedName>
        <fullName evidence="1">Uncharacterized protein</fullName>
    </submittedName>
</protein>
<dbReference type="RefSeq" id="WP_266328351.1">
    <property type="nucleotide sequence ID" value="NZ_CP108461.1"/>
</dbReference>
<gene>
    <name evidence="1" type="ORF">OG469_41050</name>
</gene>
<dbReference type="Proteomes" id="UP001432014">
    <property type="component" value="Plasmid unnamed1"/>
</dbReference>
<dbReference type="EMBL" id="CP108483">
    <property type="protein sequence ID" value="WUS61871.1"/>
    <property type="molecule type" value="Genomic_DNA"/>
</dbReference>
<accession>A0ABZ1WLM3</accession>
<evidence type="ECO:0000313" key="1">
    <source>
        <dbReference type="EMBL" id="WUS61871.1"/>
    </source>
</evidence>
<organism evidence="1 2">
    <name type="scientific">Kitasatospora herbaricolor</name>
    <dbReference type="NCBI Taxonomy" id="68217"/>
    <lineage>
        <taxon>Bacteria</taxon>
        <taxon>Bacillati</taxon>
        <taxon>Actinomycetota</taxon>
        <taxon>Actinomycetes</taxon>
        <taxon>Kitasatosporales</taxon>
        <taxon>Streptomycetaceae</taxon>
        <taxon>Kitasatospora</taxon>
    </lineage>
</organism>